<evidence type="ECO:0000313" key="3">
    <source>
        <dbReference type="Proteomes" id="UP000051952"/>
    </source>
</evidence>
<sequence>MIEKLSVAQRGLRNLGLHGVDLSIASLNVLVGDGSDDRHESPQPVPQRHIGGSDGTTVSGSKGTLPPLLRTGGRHNNPLLGSFPPPASLKKHEATTYAEPSRVANITMTTTEVMNGASAALPPIRAVEDVYLASSPPTSGGPDTTVHRAMPTAVDPGRASGSPATQLDSVVGVPVTPRDDPRRAHKAAAAAISVSTPLQPLRAPLAPQQRPVVHTNKPVHVAAAARNGTPSLIGGVVRNGTPSLVGASTPLANGNGSMASSVRSNNTTLVPCRLGLPLESMNCLTALKRRQRRQLRGLLGLLSLLAARTNPEGSSFCFRK</sequence>
<dbReference type="EMBL" id="CYKH01000059">
    <property type="protein sequence ID" value="CUE66994.1"/>
    <property type="molecule type" value="Genomic_DNA"/>
</dbReference>
<gene>
    <name evidence="2" type="ORF">BSAL_03230</name>
</gene>
<proteinExistence type="predicted"/>
<reference evidence="3" key="1">
    <citation type="submission" date="2015-09" db="EMBL/GenBank/DDBJ databases">
        <authorList>
            <consortium name="Pathogen Informatics"/>
        </authorList>
    </citation>
    <scope>NUCLEOTIDE SEQUENCE [LARGE SCALE GENOMIC DNA]</scope>
    <source>
        <strain evidence="3">Lake Konstanz</strain>
    </source>
</reference>
<dbReference type="VEuPathDB" id="TriTrypDB:BSAL_03230"/>
<accession>A0A0S4IKP4</accession>
<dbReference type="Proteomes" id="UP000051952">
    <property type="component" value="Unassembled WGS sequence"/>
</dbReference>
<name>A0A0S4IKP4_BODSA</name>
<evidence type="ECO:0000313" key="2">
    <source>
        <dbReference type="EMBL" id="CUE66994.1"/>
    </source>
</evidence>
<organism evidence="2 3">
    <name type="scientific">Bodo saltans</name>
    <name type="common">Flagellated protozoan</name>
    <dbReference type="NCBI Taxonomy" id="75058"/>
    <lineage>
        <taxon>Eukaryota</taxon>
        <taxon>Discoba</taxon>
        <taxon>Euglenozoa</taxon>
        <taxon>Kinetoplastea</taxon>
        <taxon>Metakinetoplastina</taxon>
        <taxon>Eubodonida</taxon>
        <taxon>Bodonidae</taxon>
        <taxon>Bodo</taxon>
    </lineage>
</organism>
<keyword evidence="3" id="KW-1185">Reference proteome</keyword>
<dbReference type="AlphaFoldDB" id="A0A0S4IKP4"/>
<feature type="region of interest" description="Disordered" evidence="1">
    <location>
        <begin position="33"/>
        <end position="63"/>
    </location>
</feature>
<protein>
    <submittedName>
        <fullName evidence="2">Uncharacterized protein</fullName>
    </submittedName>
</protein>
<evidence type="ECO:0000256" key="1">
    <source>
        <dbReference type="SAM" id="MobiDB-lite"/>
    </source>
</evidence>